<reference evidence="1 2" key="1">
    <citation type="submission" date="2021-07" db="EMBL/GenBank/DDBJ databases">
        <title>Stakelama flava sp. nov., a novel endophytic bacterium isolated from branch of Kandelia candel.</title>
        <authorList>
            <person name="Tuo L."/>
        </authorList>
    </citation>
    <scope>NUCLEOTIDE SEQUENCE [LARGE SCALE GENOMIC DNA]</scope>
    <source>
        <strain evidence="1 2">CBK3Z-3</strain>
    </source>
</reference>
<organism evidence="1 2">
    <name type="scientific">Stakelama flava</name>
    <dbReference type="NCBI Taxonomy" id="2860338"/>
    <lineage>
        <taxon>Bacteria</taxon>
        <taxon>Pseudomonadati</taxon>
        <taxon>Pseudomonadota</taxon>
        <taxon>Alphaproteobacteria</taxon>
        <taxon>Sphingomonadales</taxon>
        <taxon>Sphingomonadaceae</taxon>
        <taxon>Stakelama</taxon>
    </lineage>
</organism>
<keyword evidence="2" id="KW-1185">Reference proteome</keyword>
<dbReference type="EMBL" id="JAHWZX010000002">
    <property type="protein sequence ID" value="MBW4329674.1"/>
    <property type="molecule type" value="Genomic_DNA"/>
</dbReference>
<proteinExistence type="predicted"/>
<gene>
    <name evidence="1" type="ORF">KY084_02140</name>
</gene>
<comment type="caution">
    <text evidence="1">The sequence shown here is derived from an EMBL/GenBank/DDBJ whole genome shotgun (WGS) entry which is preliminary data.</text>
</comment>
<protein>
    <recommendedName>
        <fullName evidence="3">Alpha/beta hydrolase</fullName>
    </recommendedName>
</protein>
<evidence type="ECO:0000313" key="2">
    <source>
        <dbReference type="Proteomes" id="UP001197214"/>
    </source>
</evidence>
<evidence type="ECO:0000313" key="1">
    <source>
        <dbReference type="EMBL" id="MBW4329674.1"/>
    </source>
</evidence>
<sequence length="221" mass="23396">MFVVLHGDARPANRANSYAFAQAVVKAVPKSAALAILRPGYADAMGNASPGERGAGTGDNYTSERLQKIAAAIASAKAQVPAARVILIGDNGGAAMAADLAGIRPRLIDGMVLVSCPCTLPEWRKYMKKRAPSLNWESPVPSLDPLKTAGGVRPDLRAAMLVGAKDEITPGSFSRPYAEALALRGIATDYRIVPDRGQLSLDDPEVLDATRRLVDHMPEKP</sequence>
<dbReference type="Proteomes" id="UP001197214">
    <property type="component" value="Unassembled WGS sequence"/>
</dbReference>
<name>A0ABS6XIC7_9SPHN</name>
<evidence type="ECO:0008006" key="3">
    <source>
        <dbReference type="Google" id="ProtNLM"/>
    </source>
</evidence>
<accession>A0ABS6XIC7</accession>